<dbReference type="InterPro" id="IPR001930">
    <property type="entry name" value="Peptidase_M1"/>
</dbReference>
<evidence type="ECO:0000259" key="15">
    <source>
        <dbReference type="Pfam" id="PF01433"/>
    </source>
</evidence>
<dbReference type="EC" id="3.4.11.2" evidence="4"/>
<dbReference type="RefSeq" id="WP_253671271.1">
    <property type="nucleotide sequence ID" value="NZ_JAMTCP010000026.1"/>
</dbReference>
<dbReference type="CDD" id="cd09603">
    <property type="entry name" value="M1_APN_like"/>
    <property type="match status" value="1"/>
</dbReference>
<keyword evidence="18" id="KW-1185">Reference proteome</keyword>
<evidence type="ECO:0000256" key="14">
    <source>
        <dbReference type="SAM" id="SignalP"/>
    </source>
</evidence>
<dbReference type="Pfam" id="PF01433">
    <property type="entry name" value="Peptidase_M1"/>
    <property type="match status" value="1"/>
</dbReference>
<feature type="signal peptide" evidence="14">
    <location>
        <begin position="1"/>
        <end position="26"/>
    </location>
</feature>
<comment type="catalytic activity">
    <reaction evidence="1">
        <text>Release of an N-terminal amino acid, Xaa-|-Yaa- from a peptide, amide or arylamide. Xaa is preferably Ala, but may be most amino acids including Pro (slow action). When a terminal hydrophobic residue is followed by a prolyl residue, the two may be released as an intact Xaa-Pro dipeptide.</text>
        <dbReference type="EC" id="3.4.11.2"/>
    </reaction>
</comment>
<evidence type="ECO:0000256" key="5">
    <source>
        <dbReference type="ARBA" id="ARBA00015611"/>
    </source>
</evidence>
<dbReference type="InterPro" id="IPR050344">
    <property type="entry name" value="Peptidase_M1_aminopeptidases"/>
</dbReference>
<dbReference type="InterPro" id="IPR027268">
    <property type="entry name" value="Peptidase_M4/M1_CTD_sf"/>
</dbReference>
<dbReference type="InterPro" id="IPR014782">
    <property type="entry name" value="Peptidase_M1_dom"/>
</dbReference>
<comment type="similarity">
    <text evidence="3">Belongs to the peptidase M1 family.</text>
</comment>
<evidence type="ECO:0000256" key="1">
    <source>
        <dbReference type="ARBA" id="ARBA00000098"/>
    </source>
</evidence>
<accession>A0ABT1HY25</accession>
<dbReference type="EMBL" id="JAMTCP010000026">
    <property type="protein sequence ID" value="MCP2260426.1"/>
    <property type="molecule type" value="Genomic_DNA"/>
</dbReference>
<dbReference type="SUPFAM" id="SSF63737">
    <property type="entry name" value="Leukotriene A4 hydrolase N-terminal domain"/>
    <property type="match status" value="1"/>
</dbReference>
<evidence type="ECO:0000256" key="12">
    <source>
        <dbReference type="ARBA" id="ARBA00031533"/>
    </source>
</evidence>
<dbReference type="SUPFAM" id="SSF55486">
    <property type="entry name" value="Metalloproteases ('zincins'), catalytic domain"/>
    <property type="match status" value="1"/>
</dbReference>
<dbReference type="Gene3D" id="2.60.40.1730">
    <property type="entry name" value="tricorn interacting facor f3 domain"/>
    <property type="match status" value="1"/>
</dbReference>
<evidence type="ECO:0000256" key="8">
    <source>
        <dbReference type="ARBA" id="ARBA00022801"/>
    </source>
</evidence>
<gene>
    <name evidence="17" type="ORF">LX15_004140</name>
</gene>
<evidence type="ECO:0000256" key="6">
    <source>
        <dbReference type="ARBA" id="ARBA00022670"/>
    </source>
</evidence>
<dbReference type="PANTHER" id="PTHR11533:SF297">
    <property type="entry name" value="AMINOPEPTIDASE N"/>
    <property type="match status" value="1"/>
</dbReference>
<evidence type="ECO:0000256" key="2">
    <source>
        <dbReference type="ARBA" id="ARBA00001947"/>
    </source>
</evidence>
<feature type="region of interest" description="Disordered" evidence="13">
    <location>
        <begin position="492"/>
        <end position="521"/>
    </location>
</feature>
<keyword evidence="8" id="KW-0378">Hydrolase</keyword>
<dbReference type="InterPro" id="IPR042097">
    <property type="entry name" value="Aminopeptidase_N-like_N_sf"/>
</dbReference>
<evidence type="ECO:0000256" key="9">
    <source>
        <dbReference type="ARBA" id="ARBA00022833"/>
    </source>
</evidence>
<sequence length="521" mass="56634">MAVRHTLRVAAAATCALALLALPAGAGTEGPGSAGVGDPYFPTDGNGGYDVTHYDIRLKYQPSDDRLQGTTTIVARPTQDLTRFNLDFALKVNSIRVNGAPVRTFTQKGKELQVTPATTLRRDSLLTIVVDYADTPSQVKVDGQTAWRRTSDGAVAIDEPHISSWWFPGNDHPTDKATFDISVAVPQGTEVLSNGVLKSSPTQHGWTRWNWRSTKPMATYLAFLAVGQYEINTKTGHNGQPFVTAYAQGLGEVEGAAKASIERTPEVLDFLVNLYGEYPFEAQGGVVPKEGLGFALENQTRPTYSPAFFRAGANTYVVVHENAHQWFGDSVSVQTWRNVWLNEGFATYSEWLWSEAKGEGTAQEVFDYEYASRSADDPFWQVLPGDPGANQVFHNAVYDRGAMTLHALRTEVGDGAFFAIIKDWVSKKKYQNGTIEEFVALAEKISGKKLDKLFQTWLFTKGRPSVGEQSGVAASAAQAASQFAAAASAGDAAPALPAKPKSVDKIRQTHETLHSQHGAGR</sequence>
<keyword evidence="14" id="KW-0732">Signal</keyword>
<keyword evidence="9" id="KW-0862">Zinc</keyword>
<reference evidence="17 18" key="1">
    <citation type="submission" date="2022-06" db="EMBL/GenBank/DDBJ databases">
        <title>Genomic Encyclopedia of Archaeal and Bacterial Type Strains, Phase II (KMG-II): from individual species to whole genera.</title>
        <authorList>
            <person name="Goeker M."/>
        </authorList>
    </citation>
    <scope>NUCLEOTIDE SEQUENCE [LARGE SCALE GENOMIC DNA]</scope>
    <source>
        <strain evidence="17 18">DSM 40477</strain>
    </source>
</reference>
<keyword evidence="7" id="KW-0479">Metal-binding</keyword>
<dbReference type="Proteomes" id="UP001205311">
    <property type="component" value="Unassembled WGS sequence"/>
</dbReference>
<evidence type="ECO:0000313" key="18">
    <source>
        <dbReference type="Proteomes" id="UP001205311"/>
    </source>
</evidence>
<feature type="domain" description="Peptidase M1 membrane alanine aminopeptidase" evidence="15">
    <location>
        <begin position="314"/>
        <end position="457"/>
    </location>
</feature>
<evidence type="ECO:0000256" key="10">
    <source>
        <dbReference type="ARBA" id="ARBA00023049"/>
    </source>
</evidence>
<feature type="chain" id="PRO_5045724424" description="Aminopeptidase N" evidence="14">
    <location>
        <begin position="27"/>
        <end position="521"/>
    </location>
</feature>
<feature type="compositionally biased region" description="Basic and acidic residues" evidence="13">
    <location>
        <begin position="501"/>
        <end position="514"/>
    </location>
</feature>
<feature type="domain" description="Aminopeptidase N-like N-terminal" evidence="16">
    <location>
        <begin position="52"/>
        <end position="221"/>
    </location>
</feature>
<evidence type="ECO:0000256" key="4">
    <source>
        <dbReference type="ARBA" id="ARBA00012564"/>
    </source>
</evidence>
<keyword evidence="10" id="KW-0482">Metalloprotease</keyword>
<keyword evidence="6" id="KW-0645">Protease</keyword>
<comment type="caution">
    <text evidence="17">The sequence shown here is derived from an EMBL/GenBank/DDBJ whole genome shotgun (WGS) entry which is preliminary data.</text>
</comment>
<evidence type="ECO:0000256" key="13">
    <source>
        <dbReference type="SAM" id="MobiDB-lite"/>
    </source>
</evidence>
<dbReference type="InterPro" id="IPR045357">
    <property type="entry name" value="Aminopeptidase_N-like_N"/>
</dbReference>
<proteinExistence type="inferred from homology"/>
<evidence type="ECO:0000256" key="11">
    <source>
        <dbReference type="ARBA" id="ARBA00029811"/>
    </source>
</evidence>
<organism evidence="17 18">
    <name type="scientific">Streptoalloteichus tenebrarius (strain ATCC 17920 / DSM 40477 / JCM 4838 / CBS 697.72 / NBRC 16177 / NCIMB 11028 / NRRL B-12390 / A12253. 1 / ISP 5477)</name>
    <name type="common">Streptomyces tenebrarius</name>
    <dbReference type="NCBI Taxonomy" id="1933"/>
    <lineage>
        <taxon>Bacteria</taxon>
        <taxon>Bacillati</taxon>
        <taxon>Actinomycetota</taxon>
        <taxon>Actinomycetes</taxon>
        <taxon>Pseudonocardiales</taxon>
        <taxon>Pseudonocardiaceae</taxon>
        <taxon>Streptoalloteichus</taxon>
    </lineage>
</organism>
<evidence type="ECO:0000313" key="17">
    <source>
        <dbReference type="EMBL" id="MCP2260426.1"/>
    </source>
</evidence>
<dbReference type="PRINTS" id="PR00756">
    <property type="entry name" value="ALADIPTASE"/>
</dbReference>
<name>A0ABT1HY25_STRSD</name>
<evidence type="ECO:0000256" key="3">
    <source>
        <dbReference type="ARBA" id="ARBA00010136"/>
    </source>
</evidence>
<protein>
    <recommendedName>
        <fullName evidence="5">Aminopeptidase N</fullName>
        <ecNumber evidence="4">3.4.11.2</ecNumber>
    </recommendedName>
    <alternativeName>
        <fullName evidence="11">Alanine aminopeptidase</fullName>
    </alternativeName>
    <alternativeName>
        <fullName evidence="12">Lysyl aminopeptidase</fullName>
    </alternativeName>
</protein>
<comment type="cofactor">
    <cofactor evidence="2">
        <name>Zn(2+)</name>
        <dbReference type="ChEBI" id="CHEBI:29105"/>
    </cofactor>
</comment>
<evidence type="ECO:0000256" key="7">
    <source>
        <dbReference type="ARBA" id="ARBA00022723"/>
    </source>
</evidence>
<dbReference type="Gene3D" id="1.10.390.10">
    <property type="entry name" value="Neutral Protease Domain 2"/>
    <property type="match status" value="1"/>
</dbReference>
<evidence type="ECO:0000259" key="16">
    <source>
        <dbReference type="Pfam" id="PF17900"/>
    </source>
</evidence>
<dbReference type="Pfam" id="PF17900">
    <property type="entry name" value="Peptidase_M1_N"/>
    <property type="match status" value="1"/>
</dbReference>
<dbReference type="PANTHER" id="PTHR11533">
    <property type="entry name" value="PROTEASE M1 ZINC METALLOPROTEASE"/>
    <property type="match status" value="1"/>
</dbReference>